<proteinExistence type="inferred from homology"/>
<protein>
    <submittedName>
        <fullName evidence="10">2Fe-2S iron-sulfur cluster-binding protein</fullName>
    </submittedName>
</protein>
<dbReference type="PROSITE" id="PS51085">
    <property type="entry name" value="2FE2S_FER_2"/>
    <property type="match status" value="1"/>
</dbReference>
<gene>
    <name evidence="10" type="ORF">NJ959_25455</name>
</gene>
<dbReference type="PANTHER" id="PTHR43112">
    <property type="entry name" value="FERREDOXIN"/>
    <property type="match status" value="1"/>
</dbReference>
<evidence type="ECO:0000259" key="9">
    <source>
        <dbReference type="PROSITE" id="PS51085"/>
    </source>
</evidence>
<keyword evidence="3" id="KW-0001">2Fe-2S</keyword>
<comment type="cofactor">
    <cofactor evidence="8">
        <name>[2Fe-2S] cluster</name>
        <dbReference type="ChEBI" id="CHEBI:190135"/>
    </cofactor>
</comment>
<accession>A0AAE3H035</accession>
<dbReference type="PANTHER" id="PTHR43112:SF10">
    <property type="entry name" value="FERREDOXIN C 2, CHLOROPLASTIC"/>
    <property type="match status" value="1"/>
</dbReference>
<organism evidence="10 11">
    <name type="scientific">Limnofasciculus baicalensis BBK-W-15</name>
    <dbReference type="NCBI Taxonomy" id="2699891"/>
    <lineage>
        <taxon>Bacteria</taxon>
        <taxon>Bacillati</taxon>
        <taxon>Cyanobacteriota</taxon>
        <taxon>Cyanophyceae</taxon>
        <taxon>Coleofasciculales</taxon>
        <taxon>Coleofasciculaceae</taxon>
        <taxon>Limnofasciculus</taxon>
        <taxon>Limnofasciculus baicalensis</taxon>
    </lineage>
</organism>
<dbReference type="EMBL" id="JAMZMM010000397">
    <property type="protein sequence ID" value="MCP2731782.1"/>
    <property type="molecule type" value="Genomic_DNA"/>
</dbReference>
<dbReference type="PROSITE" id="PS00197">
    <property type="entry name" value="2FE2S_FER_1"/>
    <property type="match status" value="1"/>
</dbReference>
<evidence type="ECO:0000313" key="11">
    <source>
        <dbReference type="Proteomes" id="UP001204953"/>
    </source>
</evidence>
<dbReference type="GO" id="GO:0046872">
    <property type="term" value="F:metal ion binding"/>
    <property type="evidence" value="ECO:0007669"/>
    <property type="project" value="UniProtKB-KW"/>
</dbReference>
<dbReference type="CDD" id="cd00207">
    <property type="entry name" value="fer2"/>
    <property type="match status" value="1"/>
</dbReference>
<dbReference type="InterPro" id="IPR001041">
    <property type="entry name" value="2Fe-2S_ferredoxin-type"/>
</dbReference>
<dbReference type="GO" id="GO:0009055">
    <property type="term" value="F:electron transfer activity"/>
    <property type="evidence" value="ECO:0007669"/>
    <property type="project" value="InterPro"/>
</dbReference>
<keyword evidence="5" id="KW-0249">Electron transport</keyword>
<dbReference type="SUPFAM" id="SSF54292">
    <property type="entry name" value="2Fe-2S ferredoxin-like"/>
    <property type="match status" value="1"/>
</dbReference>
<dbReference type="InterPro" id="IPR012675">
    <property type="entry name" value="Beta-grasp_dom_sf"/>
</dbReference>
<sequence>MANTYTVEINHEGTTHTIEVPEDQQILKAAADAGIELPNSCNAGVCTTCAAQILEGSVDQTDGMGVSPDLQAEGYVLLCVAYPRSNLKIVTGKEDEVYQRQFGLPASR</sequence>
<reference evidence="10" key="1">
    <citation type="submission" date="2022-06" db="EMBL/GenBank/DDBJ databases">
        <title>New cyanobacteria of genus Symplocastrum in benthos of Lake Baikal.</title>
        <authorList>
            <person name="Sorokovikova E."/>
            <person name="Tikhonova I."/>
            <person name="Krasnopeev A."/>
            <person name="Evseev P."/>
            <person name="Gladkikh A."/>
            <person name="Belykh O."/>
        </authorList>
    </citation>
    <scope>NUCLEOTIDE SEQUENCE</scope>
    <source>
        <strain evidence="10">BBK-W-15</strain>
    </source>
</reference>
<evidence type="ECO:0000256" key="7">
    <source>
        <dbReference type="ARBA" id="ARBA00023014"/>
    </source>
</evidence>
<dbReference type="InterPro" id="IPR006058">
    <property type="entry name" value="2Fe2S_fd_BS"/>
</dbReference>
<dbReference type="InterPro" id="IPR036010">
    <property type="entry name" value="2Fe-2S_ferredoxin-like_sf"/>
</dbReference>
<dbReference type="AlphaFoldDB" id="A0AAE3H035"/>
<keyword evidence="2" id="KW-0813">Transport</keyword>
<keyword evidence="6" id="KW-0408">Iron</keyword>
<evidence type="ECO:0000256" key="5">
    <source>
        <dbReference type="ARBA" id="ARBA00022982"/>
    </source>
</evidence>
<keyword evidence="11" id="KW-1185">Reference proteome</keyword>
<dbReference type="RefSeq" id="WP_254014517.1">
    <property type="nucleotide sequence ID" value="NZ_JAMZMM010000397.1"/>
</dbReference>
<evidence type="ECO:0000256" key="2">
    <source>
        <dbReference type="ARBA" id="ARBA00022448"/>
    </source>
</evidence>
<comment type="caution">
    <text evidence="10">The sequence shown here is derived from an EMBL/GenBank/DDBJ whole genome shotgun (WGS) entry which is preliminary data.</text>
</comment>
<dbReference type="Pfam" id="PF00111">
    <property type="entry name" value="Fer2"/>
    <property type="match status" value="1"/>
</dbReference>
<evidence type="ECO:0000256" key="1">
    <source>
        <dbReference type="ARBA" id="ARBA00007874"/>
    </source>
</evidence>
<evidence type="ECO:0000256" key="4">
    <source>
        <dbReference type="ARBA" id="ARBA00022723"/>
    </source>
</evidence>
<name>A0AAE3H035_9CYAN</name>
<dbReference type="InterPro" id="IPR010241">
    <property type="entry name" value="Fd_pln"/>
</dbReference>
<dbReference type="NCBIfam" id="TIGR02008">
    <property type="entry name" value="fdx_plant"/>
    <property type="match status" value="1"/>
</dbReference>
<evidence type="ECO:0000256" key="6">
    <source>
        <dbReference type="ARBA" id="ARBA00023004"/>
    </source>
</evidence>
<evidence type="ECO:0000313" key="10">
    <source>
        <dbReference type="EMBL" id="MCP2731782.1"/>
    </source>
</evidence>
<dbReference type="Gene3D" id="3.10.20.30">
    <property type="match status" value="1"/>
</dbReference>
<feature type="domain" description="2Fe-2S ferredoxin-type" evidence="9">
    <location>
        <begin position="5"/>
        <end position="95"/>
    </location>
</feature>
<dbReference type="Proteomes" id="UP001204953">
    <property type="component" value="Unassembled WGS sequence"/>
</dbReference>
<keyword evidence="7" id="KW-0411">Iron-sulfur</keyword>
<comment type="similarity">
    <text evidence="1">Belongs to the 2Fe2S plant-type ferredoxin family.</text>
</comment>
<evidence type="ECO:0000256" key="8">
    <source>
        <dbReference type="ARBA" id="ARBA00034078"/>
    </source>
</evidence>
<dbReference type="GO" id="GO:0022900">
    <property type="term" value="P:electron transport chain"/>
    <property type="evidence" value="ECO:0007669"/>
    <property type="project" value="InterPro"/>
</dbReference>
<dbReference type="GO" id="GO:0051537">
    <property type="term" value="F:2 iron, 2 sulfur cluster binding"/>
    <property type="evidence" value="ECO:0007669"/>
    <property type="project" value="UniProtKB-KW"/>
</dbReference>
<keyword evidence="4" id="KW-0479">Metal-binding</keyword>
<evidence type="ECO:0000256" key="3">
    <source>
        <dbReference type="ARBA" id="ARBA00022714"/>
    </source>
</evidence>